<gene>
    <name evidence="1" type="ORF">PCOR1329_LOCUS38839</name>
</gene>
<feature type="non-terminal residue" evidence="1">
    <location>
        <position position="1"/>
    </location>
</feature>
<proteinExistence type="predicted"/>
<reference evidence="1" key="1">
    <citation type="submission" date="2023-10" db="EMBL/GenBank/DDBJ databases">
        <authorList>
            <person name="Chen Y."/>
            <person name="Shah S."/>
            <person name="Dougan E. K."/>
            <person name="Thang M."/>
            <person name="Chan C."/>
        </authorList>
    </citation>
    <scope>NUCLEOTIDE SEQUENCE [LARGE SCALE GENOMIC DNA]</scope>
</reference>
<organism evidence="1 2">
    <name type="scientific">Prorocentrum cordatum</name>
    <dbReference type="NCBI Taxonomy" id="2364126"/>
    <lineage>
        <taxon>Eukaryota</taxon>
        <taxon>Sar</taxon>
        <taxon>Alveolata</taxon>
        <taxon>Dinophyceae</taxon>
        <taxon>Prorocentrales</taxon>
        <taxon>Prorocentraceae</taxon>
        <taxon>Prorocentrum</taxon>
    </lineage>
</organism>
<dbReference type="Proteomes" id="UP001189429">
    <property type="component" value="Unassembled WGS sequence"/>
</dbReference>
<keyword evidence="2" id="KW-1185">Reference proteome</keyword>
<dbReference type="EMBL" id="CAUYUJ010014699">
    <property type="protein sequence ID" value="CAK0844865.1"/>
    <property type="molecule type" value="Genomic_DNA"/>
</dbReference>
<accession>A0ABN9TG88</accession>
<comment type="caution">
    <text evidence="1">The sequence shown here is derived from an EMBL/GenBank/DDBJ whole genome shotgun (WGS) entry which is preliminary data.</text>
</comment>
<name>A0ABN9TG88_9DINO</name>
<sequence>AAIGQAIEDAEISLLRAVGAPALRDQAEADQKVIGIVLCKREPRRAWSGGSYRRMRYFSVEKAVALAEPMDCVSDDRGLRSPTFVMFDMLEPAVDIMLDAAALGDGRIVRAMVADWECPSEACTARLRPPFVLGSLVAISAWESLAFDCRSRCSAGHVLDFWRDLRHQVAAAPNGEARRLPLAAAPRDDRPTDSFSANMFLTMASQLRQWSPLIAAGREGKRELLATFTSWLDACAESLTREKFLAWSWRRRASRGGFMKLGGRNWCLMEYSHTKGDRLDYVFQVALKMGELGHCDDPPEDWAWQMRQYNTEIAADINRHLPPPGGLGARHSSAGHKVHVFLHSHRLESKSWRRVQDLLECMFCVAVDGGPESMLNGFR</sequence>
<protein>
    <submittedName>
        <fullName evidence="1">Uncharacterized protein</fullName>
    </submittedName>
</protein>
<evidence type="ECO:0000313" key="1">
    <source>
        <dbReference type="EMBL" id="CAK0844865.1"/>
    </source>
</evidence>
<evidence type="ECO:0000313" key="2">
    <source>
        <dbReference type="Proteomes" id="UP001189429"/>
    </source>
</evidence>
<feature type="non-terminal residue" evidence="1">
    <location>
        <position position="379"/>
    </location>
</feature>